<keyword evidence="2" id="KW-0472">Membrane</keyword>
<reference evidence="4" key="1">
    <citation type="submission" date="2021-01" db="EMBL/GenBank/DDBJ databases">
        <authorList>
            <person name="Corre E."/>
            <person name="Pelletier E."/>
            <person name="Niang G."/>
            <person name="Scheremetjew M."/>
            <person name="Finn R."/>
            <person name="Kale V."/>
            <person name="Holt S."/>
            <person name="Cochrane G."/>
            <person name="Meng A."/>
            <person name="Brown T."/>
            <person name="Cohen L."/>
        </authorList>
    </citation>
    <scope>NUCLEOTIDE SEQUENCE</scope>
    <source>
        <strain evidence="4">OF101</strain>
    </source>
</reference>
<evidence type="ECO:0000259" key="3">
    <source>
        <dbReference type="Pfam" id="PF01145"/>
    </source>
</evidence>
<dbReference type="Gene3D" id="3.30.479.30">
    <property type="entry name" value="Band 7 domain"/>
    <property type="match status" value="1"/>
</dbReference>
<keyword evidence="2" id="KW-1133">Transmembrane helix</keyword>
<dbReference type="PANTHER" id="PTHR14165:SF3">
    <property type="entry name" value="MAJOR VAULT PROTEIN"/>
    <property type="match status" value="1"/>
</dbReference>
<keyword evidence="1" id="KW-0175">Coiled coil</keyword>
<feature type="coiled-coil region" evidence="1">
    <location>
        <begin position="440"/>
        <end position="474"/>
    </location>
</feature>
<evidence type="ECO:0000313" key="4">
    <source>
        <dbReference type="EMBL" id="CAD9169518.1"/>
    </source>
</evidence>
<dbReference type="SUPFAM" id="SSF117892">
    <property type="entry name" value="Band 7/SPFH domain"/>
    <property type="match status" value="1"/>
</dbReference>
<organism evidence="4">
    <name type="scientific">Alexandrium catenella</name>
    <name type="common">Red tide dinoflagellate</name>
    <name type="synonym">Gonyaulax catenella</name>
    <dbReference type="NCBI Taxonomy" id="2925"/>
    <lineage>
        <taxon>Eukaryota</taxon>
        <taxon>Sar</taxon>
        <taxon>Alveolata</taxon>
        <taxon>Dinophyceae</taxon>
        <taxon>Gonyaulacales</taxon>
        <taxon>Pyrocystaceae</taxon>
        <taxon>Alexandrium</taxon>
    </lineage>
</organism>
<name>A0A7S1WI18_ALECA</name>
<proteinExistence type="predicted"/>
<feature type="domain" description="Band 7" evidence="3">
    <location>
        <begin position="325"/>
        <end position="449"/>
    </location>
</feature>
<accession>A0A7S1WI18</accession>
<gene>
    <name evidence="4" type="ORF">ACAT0790_LOCUS46287</name>
</gene>
<protein>
    <recommendedName>
        <fullName evidence="3">Band 7 domain-containing protein</fullName>
    </recommendedName>
</protein>
<dbReference type="EMBL" id="HBGE01077375">
    <property type="protein sequence ID" value="CAD9169518.1"/>
    <property type="molecule type" value="Transcribed_RNA"/>
</dbReference>
<dbReference type="GO" id="GO:0005634">
    <property type="term" value="C:nucleus"/>
    <property type="evidence" value="ECO:0007669"/>
    <property type="project" value="TreeGrafter"/>
</dbReference>
<dbReference type="InterPro" id="IPR036013">
    <property type="entry name" value="Band_7/SPFH_dom_sf"/>
</dbReference>
<keyword evidence="2" id="KW-0812">Transmembrane</keyword>
<sequence>MAITDIEAPCPGCDDHMSHQQQKYCLGACGVAGLVSLIIFGVCMGSYHHLGPDDQVLIKSASGNSVVNGPGAVQLNPFKSKEWRKAVPLGPLAYAAVQDTLTAVVRHEQGSKLLFLGAYDTLRQVRPKLVLEKDEYLRLVDRTTGEERVEIGPRTIVPSPVDLMPDGTLKAVFLDHGRAAVVLNKQTGMRRLVTLCTHSSGVLYPAPQEEIVEVRPVIHVLPHEAMVVRDVEGTTTVYSGAEPSSGQGCQSAGPAEQGTSFFLPPYSKIVRMYWSDYSSSAEVQQGQGPTLVTPRRQLAALDRLNSSMYTDAVGSASSSGPKVPVVKVDLRAQKAFYSYEVRTSDNVKLLLDGTIFWQVSDVRKMINMTADPEGDVWARSRSTLISAVSNATLSEFMNGFNDIVTNAFTAHAADSFYALRGITMWSMELTRYTCVDEYTRQVLQQIIRETTNRINRLQKQRSDNEVRSEKLTADIQLEQNKTSLIETKALNTKLLAETRGATDGGEVATGISSFIDGLGESLPNITERMSLYRFQETLKAAQTDARQLSGGNASLYIAPKEMDLRLQMPHAAQEL</sequence>
<dbReference type="PANTHER" id="PTHR14165">
    <property type="entry name" value="MAJOR VAULT PROTEIN"/>
    <property type="match status" value="1"/>
</dbReference>
<dbReference type="GO" id="GO:0005737">
    <property type="term" value="C:cytoplasm"/>
    <property type="evidence" value="ECO:0007669"/>
    <property type="project" value="TreeGrafter"/>
</dbReference>
<dbReference type="InterPro" id="IPR001107">
    <property type="entry name" value="Band_7"/>
</dbReference>
<feature type="transmembrane region" description="Helical" evidence="2">
    <location>
        <begin position="24"/>
        <end position="47"/>
    </location>
</feature>
<dbReference type="Pfam" id="PF01145">
    <property type="entry name" value="Band_7"/>
    <property type="match status" value="1"/>
</dbReference>
<evidence type="ECO:0000256" key="1">
    <source>
        <dbReference type="SAM" id="Coils"/>
    </source>
</evidence>
<dbReference type="InterPro" id="IPR039059">
    <property type="entry name" value="MVP"/>
</dbReference>
<dbReference type="AlphaFoldDB" id="A0A7S1WI18"/>
<evidence type="ECO:0000256" key="2">
    <source>
        <dbReference type="SAM" id="Phobius"/>
    </source>
</evidence>